<reference evidence="1" key="1">
    <citation type="journal article" date="2015" name="Proc. Natl. Acad. Sci. U.S.A.">
        <title>Networks of energetic and metabolic interactions define dynamics in microbial communities.</title>
        <authorList>
            <person name="Embree M."/>
            <person name="Liu J.K."/>
            <person name="Al-Bassam M.M."/>
            <person name="Zengler K."/>
        </authorList>
    </citation>
    <scope>NUCLEOTIDE SEQUENCE</scope>
</reference>
<comment type="caution">
    <text evidence="1">The sequence shown here is derived from an EMBL/GenBank/DDBJ whole genome shotgun (WGS) entry which is preliminary data.</text>
</comment>
<gene>
    <name evidence="1" type="ORF">ASZ90_016400</name>
</gene>
<evidence type="ECO:0000313" key="1">
    <source>
        <dbReference type="EMBL" id="KUG13188.1"/>
    </source>
</evidence>
<name>A0A0W8EX32_9ZZZZ</name>
<organism evidence="1">
    <name type="scientific">hydrocarbon metagenome</name>
    <dbReference type="NCBI Taxonomy" id="938273"/>
    <lineage>
        <taxon>unclassified sequences</taxon>
        <taxon>metagenomes</taxon>
        <taxon>ecological metagenomes</taxon>
    </lineage>
</organism>
<dbReference type="EMBL" id="LNQE01001721">
    <property type="protein sequence ID" value="KUG13188.1"/>
    <property type="molecule type" value="Genomic_DNA"/>
</dbReference>
<sequence>MQTAYTFWLGSEKDSEDAISIREISRDFIDEDLLREFCSSFGVNDEPA</sequence>
<proteinExistence type="predicted"/>
<dbReference type="AlphaFoldDB" id="A0A0W8EX32"/>
<accession>A0A0W8EX32</accession>
<protein>
    <submittedName>
        <fullName evidence="1">Uncharacterized protein</fullName>
    </submittedName>
</protein>